<proteinExistence type="predicted"/>
<dbReference type="InterPro" id="IPR026205">
    <property type="entry name" value="PIBF1"/>
</dbReference>
<evidence type="ECO:0000313" key="3">
    <source>
        <dbReference type="EMBL" id="CAK0825296.1"/>
    </source>
</evidence>
<protein>
    <submittedName>
        <fullName evidence="3">Uncharacterized protein</fullName>
    </submittedName>
</protein>
<evidence type="ECO:0000313" key="4">
    <source>
        <dbReference type="Proteomes" id="UP001189429"/>
    </source>
</evidence>
<reference evidence="3" key="1">
    <citation type="submission" date="2023-10" db="EMBL/GenBank/DDBJ databases">
        <authorList>
            <person name="Chen Y."/>
            <person name="Shah S."/>
            <person name="Dougan E. K."/>
            <person name="Thang M."/>
            <person name="Chan C."/>
        </authorList>
    </citation>
    <scope>NUCLEOTIDE SEQUENCE [LARGE SCALE GENOMIC DNA]</scope>
</reference>
<evidence type="ECO:0000256" key="2">
    <source>
        <dbReference type="SAM" id="MobiDB-lite"/>
    </source>
</evidence>
<feature type="coiled-coil region" evidence="1">
    <location>
        <begin position="116"/>
        <end position="286"/>
    </location>
</feature>
<feature type="coiled-coil region" evidence="1">
    <location>
        <begin position="43"/>
        <end position="91"/>
    </location>
</feature>
<evidence type="ECO:0000256" key="1">
    <source>
        <dbReference type="SAM" id="Coils"/>
    </source>
</evidence>
<feature type="coiled-coil region" evidence="1">
    <location>
        <begin position="319"/>
        <end position="353"/>
    </location>
</feature>
<comment type="caution">
    <text evidence="3">The sequence shown here is derived from an EMBL/GenBank/DDBJ whole genome shotgun (WGS) entry which is preliminary data.</text>
</comment>
<dbReference type="EMBL" id="CAUYUJ010008891">
    <property type="protein sequence ID" value="CAK0825296.1"/>
    <property type="molecule type" value="Genomic_DNA"/>
</dbReference>
<dbReference type="Proteomes" id="UP001189429">
    <property type="component" value="Unassembled WGS sequence"/>
</dbReference>
<feature type="region of interest" description="Disordered" evidence="2">
    <location>
        <begin position="552"/>
        <end position="612"/>
    </location>
</feature>
<feature type="compositionally biased region" description="Low complexity" evidence="2">
    <location>
        <begin position="575"/>
        <end position="609"/>
    </location>
</feature>
<gene>
    <name evidence="3" type="ORF">PCOR1329_LOCUS25459</name>
</gene>
<feature type="coiled-coil region" evidence="1">
    <location>
        <begin position="443"/>
        <end position="533"/>
    </location>
</feature>
<dbReference type="PANTHER" id="PTHR18950">
    <property type="entry name" value="PROGESTERONE-INDUCED BLOCKING FACTOR 1"/>
    <property type="match status" value="1"/>
</dbReference>
<accession>A0ABN9S0Q8</accession>
<keyword evidence="4" id="KW-1185">Reference proteome</keyword>
<sequence>MGDLAISEVFYQQLRQKPEDELSVREWVQLRFHEARGAHGAEAERLRREVDALRESVVSLRLRAERAERLLQQREAAAHELERELESALGRESALGAQLRACEARAAELHDKGLRFDDAAQEVERLRADSQGLQAALAAQSSAQQQLGRERADVSERLLQLECEHSLLKKDAEAHEKRCRAQEEQLRRREEEAAELRAKVESLKEKKRELVRKAEAEQQSVTQEFRDKVDAEIRRLQEQSRAELEAVRTNLNALHEREIRMLQERADAAEARALETRRRLEDEEHAHQALQLSAGRTRAELQNEITELTGVLKLRAFEAQRATLTHEEVSCARQQLEAESEALKQQVEVLKKEYYILEVQHREGRAAERAELASLREQLHGYVEVERELDAAIRACADDGPPASVDEALLIGTTLASAPTSSQRRIQQSLLLAHELQRRTREAAESRHSLGQAQAEVVQLREELEAARQEMQYTSEPQAYLLDALRRQQEELLALRRDAKARDAELQRSRQAAEQAVASKAQVEEDLRRLLAQREHLAGLRALLAHSDGAAPPSAAARAAEAAEETAARAENRGRAPSQGAAGQAAPRQGAAADAPLGASSAGAGSTALGAGGPAWLQRLRAKGLSDPPAVDVPVVLGQ</sequence>
<organism evidence="3 4">
    <name type="scientific">Prorocentrum cordatum</name>
    <dbReference type="NCBI Taxonomy" id="2364126"/>
    <lineage>
        <taxon>Eukaryota</taxon>
        <taxon>Sar</taxon>
        <taxon>Alveolata</taxon>
        <taxon>Dinophyceae</taxon>
        <taxon>Prorocentrales</taxon>
        <taxon>Prorocentraceae</taxon>
        <taxon>Prorocentrum</taxon>
    </lineage>
</organism>
<dbReference type="PANTHER" id="PTHR18950:SF0">
    <property type="entry name" value="PROGESTERONE IMMUNOMODULATORY BINDING FACTOR 1"/>
    <property type="match status" value="1"/>
</dbReference>
<keyword evidence="1" id="KW-0175">Coiled coil</keyword>
<name>A0ABN9S0Q8_9DINO</name>